<sequence length="162" mass="18972">MDFRVDLNMFRGPLDLLLYLVRKHEVEICEIPISTITDQYLQYLAVLEQLDVGAVGDFLAVASTLIEIKSQQVLPRSDEVQDELEDPRNELVRRLLEYKKYRDAANMLEERGRTWQQHYPRFSSDLPPRERNLAEQPIQEVELWDLVSAFGRIIRDTEAAKP</sequence>
<protein>
    <recommendedName>
        <fullName evidence="2">Segregation and condensation protein A</fullName>
    </recommendedName>
</protein>
<dbReference type="PANTHER" id="PTHR33969">
    <property type="entry name" value="SEGREGATION AND CONDENSATION PROTEIN A"/>
    <property type="match status" value="1"/>
</dbReference>
<dbReference type="Pfam" id="PF02616">
    <property type="entry name" value="SMC_ScpA"/>
    <property type="match status" value="1"/>
</dbReference>
<evidence type="ECO:0000313" key="1">
    <source>
        <dbReference type="EMBL" id="GAH45490.1"/>
    </source>
</evidence>
<organism evidence="1">
    <name type="scientific">marine sediment metagenome</name>
    <dbReference type="NCBI Taxonomy" id="412755"/>
    <lineage>
        <taxon>unclassified sequences</taxon>
        <taxon>metagenomes</taxon>
        <taxon>ecological metagenomes</taxon>
    </lineage>
</organism>
<evidence type="ECO:0008006" key="2">
    <source>
        <dbReference type="Google" id="ProtNLM"/>
    </source>
</evidence>
<feature type="non-terminal residue" evidence="1">
    <location>
        <position position="162"/>
    </location>
</feature>
<dbReference type="PANTHER" id="PTHR33969:SF2">
    <property type="entry name" value="SEGREGATION AND CONDENSATION PROTEIN A"/>
    <property type="match status" value="1"/>
</dbReference>
<dbReference type="Gene3D" id="6.10.250.2410">
    <property type="match status" value="1"/>
</dbReference>
<gene>
    <name evidence="1" type="ORF">S03H2_21585</name>
</gene>
<name>X1GKZ5_9ZZZZ</name>
<dbReference type="AlphaFoldDB" id="X1GKZ5"/>
<proteinExistence type="predicted"/>
<comment type="caution">
    <text evidence="1">The sequence shown here is derived from an EMBL/GenBank/DDBJ whole genome shotgun (WGS) entry which is preliminary data.</text>
</comment>
<dbReference type="EMBL" id="BARU01011510">
    <property type="protein sequence ID" value="GAH45490.1"/>
    <property type="molecule type" value="Genomic_DNA"/>
</dbReference>
<dbReference type="InterPro" id="IPR003768">
    <property type="entry name" value="ScpA"/>
</dbReference>
<reference evidence="1" key="1">
    <citation type="journal article" date="2014" name="Front. Microbiol.">
        <title>High frequency of phylogenetically diverse reductive dehalogenase-homologous genes in deep subseafloor sedimentary metagenomes.</title>
        <authorList>
            <person name="Kawai M."/>
            <person name="Futagami T."/>
            <person name="Toyoda A."/>
            <person name="Takaki Y."/>
            <person name="Nishi S."/>
            <person name="Hori S."/>
            <person name="Arai W."/>
            <person name="Tsubouchi T."/>
            <person name="Morono Y."/>
            <person name="Uchiyama I."/>
            <person name="Ito T."/>
            <person name="Fujiyama A."/>
            <person name="Inagaki F."/>
            <person name="Takami H."/>
        </authorList>
    </citation>
    <scope>NUCLEOTIDE SEQUENCE</scope>
    <source>
        <strain evidence="1">Expedition CK06-06</strain>
    </source>
</reference>
<accession>X1GKZ5</accession>